<dbReference type="GO" id="GO:0003700">
    <property type="term" value="F:DNA-binding transcription factor activity"/>
    <property type="evidence" value="ECO:0007669"/>
    <property type="project" value="InterPro"/>
</dbReference>
<dbReference type="OrthoDB" id="9793571at2"/>
<dbReference type="Pfam" id="PF03466">
    <property type="entry name" value="LysR_substrate"/>
    <property type="match status" value="1"/>
</dbReference>
<dbReference type="KEGG" id="ncb:C0V82_19230"/>
<dbReference type="InterPro" id="IPR036388">
    <property type="entry name" value="WH-like_DNA-bd_sf"/>
</dbReference>
<dbReference type="EMBL" id="CP025612">
    <property type="protein sequence ID" value="AUN32496.1"/>
    <property type="molecule type" value="Genomic_DNA"/>
</dbReference>
<keyword evidence="2" id="KW-0805">Transcription regulation</keyword>
<dbReference type="GO" id="GO:0043565">
    <property type="term" value="F:sequence-specific DNA binding"/>
    <property type="evidence" value="ECO:0007669"/>
    <property type="project" value="TreeGrafter"/>
</dbReference>
<dbReference type="GO" id="GO:0006351">
    <property type="term" value="P:DNA-templated transcription"/>
    <property type="evidence" value="ECO:0007669"/>
    <property type="project" value="TreeGrafter"/>
</dbReference>
<proteinExistence type="inferred from homology"/>
<organism evidence="5 6">
    <name type="scientific">Niveispirillum cyanobacteriorum</name>
    <dbReference type="NCBI Taxonomy" id="1612173"/>
    <lineage>
        <taxon>Bacteria</taxon>
        <taxon>Pseudomonadati</taxon>
        <taxon>Pseudomonadota</taxon>
        <taxon>Alphaproteobacteria</taxon>
        <taxon>Rhodospirillales</taxon>
        <taxon>Azospirillaceae</taxon>
        <taxon>Niveispirillum</taxon>
    </lineage>
</organism>
<dbReference type="InterPro" id="IPR058163">
    <property type="entry name" value="LysR-type_TF_proteobact-type"/>
</dbReference>
<evidence type="ECO:0000313" key="6">
    <source>
        <dbReference type="Proteomes" id="UP000234752"/>
    </source>
</evidence>
<comment type="similarity">
    <text evidence="1">Belongs to the LysR transcriptional regulatory family.</text>
</comment>
<dbReference type="Gene3D" id="3.40.190.10">
    <property type="entry name" value="Periplasmic binding protein-like II"/>
    <property type="match status" value="2"/>
</dbReference>
<accession>A0A2K9NIT3</accession>
<dbReference type="SUPFAM" id="SSF46785">
    <property type="entry name" value="Winged helix' DNA-binding domain"/>
    <property type="match status" value="1"/>
</dbReference>
<protein>
    <submittedName>
        <fullName evidence="5">LysR family transcriptional regulator</fullName>
    </submittedName>
</protein>
<name>A0A2K9NIT3_9PROT</name>
<sequence length="304" mass="33295">MTHSISLPPLESLTAVLAAGRTGSFSAAAQELGVTHAAISRRVQAAESWLGVALFERHGRGVRTTPDGERFIARVGEAFNMIARSGDQWRHRRGTEIVRLSILPAFAKLWLFQMLGKLQDANLRFDLLVEHQLADLEKGEVDIAVRCGNGQWTGVNSTPLFQEMVYPVAAPSLAARLGPNPSVATIMAETLVHDSTVTSWRAWLAAHDVQYSKPRPQDIRFEDYDTVLAALEVGLGIGMLRSPLGDAWVADGRLVPLSPLWVPNPYLYHLVTRTGTPRPAVAEARDRMLALAAEFRPTPPPSGR</sequence>
<dbReference type="InterPro" id="IPR005119">
    <property type="entry name" value="LysR_subst-bd"/>
</dbReference>
<evidence type="ECO:0000313" key="5">
    <source>
        <dbReference type="EMBL" id="AUN32496.1"/>
    </source>
</evidence>
<evidence type="ECO:0000256" key="1">
    <source>
        <dbReference type="ARBA" id="ARBA00009437"/>
    </source>
</evidence>
<evidence type="ECO:0000256" key="2">
    <source>
        <dbReference type="ARBA" id="ARBA00023015"/>
    </source>
</evidence>
<dbReference type="SUPFAM" id="SSF53850">
    <property type="entry name" value="Periplasmic binding protein-like II"/>
    <property type="match status" value="1"/>
</dbReference>
<dbReference type="Gene3D" id="1.10.10.10">
    <property type="entry name" value="Winged helix-like DNA-binding domain superfamily/Winged helix DNA-binding domain"/>
    <property type="match status" value="1"/>
</dbReference>
<evidence type="ECO:0000256" key="4">
    <source>
        <dbReference type="ARBA" id="ARBA00023163"/>
    </source>
</evidence>
<dbReference type="InterPro" id="IPR000847">
    <property type="entry name" value="LysR_HTH_N"/>
</dbReference>
<dbReference type="Pfam" id="PF00126">
    <property type="entry name" value="HTH_1"/>
    <property type="match status" value="1"/>
</dbReference>
<dbReference type="AlphaFoldDB" id="A0A2K9NIT3"/>
<dbReference type="RefSeq" id="WP_102114031.1">
    <property type="nucleotide sequence ID" value="NZ_BMGN01000007.1"/>
</dbReference>
<keyword evidence="4" id="KW-0804">Transcription</keyword>
<keyword evidence="3" id="KW-0238">DNA-binding</keyword>
<dbReference type="PROSITE" id="PS50931">
    <property type="entry name" value="HTH_LYSR"/>
    <property type="match status" value="1"/>
</dbReference>
<evidence type="ECO:0000256" key="3">
    <source>
        <dbReference type="ARBA" id="ARBA00023125"/>
    </source>
</evidence>
<gene>
    <name evidence="5" type="ORF">C0V82_19230</name>
</gene>
<dbReference type="Proteomes" id="UP000234752">
    <property type="component" value="Chromosome eg_2"/>
</dbReference>
<dbReference type="PANTHER" id="PTHR30537:SF79">
    <property type="entry name" value="TRANSCRIPTIONAL REGULATOR-RELATED"/>
    <property type="match status" value="1"/>
</dbReference>
<dbReference type="PANTHER" id="PTHR30537">
    <property type="entry name" value="HTH-TYPE TRANSCRIPTIONAL REGULATOR"/>
    <property type="match status" value="1"/>
</dbReference>
<dbReference type="InterPro" id="IPR036390">
    <property type="entry name" value="WH_DNA-bd_sf"/>
</dbReference>
<keyword evidence="6" id="KW-1185">Reference proteome</keyword>
<reference evidence="5 6" key="1">
    <citation type="submission" date="2017-12" db="EMBL/GenBank/DDBJ databases">
        <title>Genomes of bacteria within cyanobacterial aggregates.</title>
        <authorList>
            <person name="Cai H."/>
        </authorList>
    </citation>
    <scope>NUCLEOTIDE SEQUENCE [LARGE SCALE GENOMIC DNA]</scope>
    <source>
        <strain evidence="5 6">TH16</strain>
    </source>
</reference>